<name>A0A4R2GGN7_9HYPH</name>
<proteinExistence type="predicted"/>
<protein>
    <submittedName>
        <fullName evidence="1">Uncharacterized protein</fullName>
    </submittedName>
</protein>
<organism evidence="1 2">
    <name type="scientific">Camelimonas lactis</name>
    <dbReference type="NCBI Taxonomy" id="659006"/>
    <lineage>
        <taxon>Bacteria</taxon>
        <taxon>Pseudomonadati</taxon>
        <taxon>Pseudomonadota</taxon>
        <taxon>Alphaproteobacteria</taxon>
        <taxon>Hyphomicrobiales</taxon>
        <taxon>Chelatococcaceae</taxon>
        <taxon>Camelimonas</taxon>
    </lineage>
</organism>
<dbReference type="Proteomes" id="UP000294881">
    <property type="component" value="Unassembled WGS sequence"/>
</dbReference>
<sequence length="264" mass="29971">MSAIFRREWSAMMWSKLSPHEQAEKFRSCALAQVKSRHRRLRAEKMYYGANDEPLRHHIEAINRFSDLTLLHGRDDDAACEAAVHLLLAVDGECRGGIPDEFLYVRAGGPRVRATLLKKGFTHGNSVGALFVNATSKVVLREYFREAGHDLLMDANELDTIEALQRSGRTVRLYRGTGRLIEPYNTRYRGMSWTRDRATAERFANGNAWGGRWAGIMTCEYPVRHILALWETSGREPEVVIDPTKAKNISVEDHTYVEPLARAA</sequence>
<dbReference type="EMBL" id="SLWL01000039">
    <property type="protein sequence ID" value="TCO07146.1"/>
    <property type="molecule type" value="Genomic_DNA"/>
</dbReference>
<keyword evidence="2" id="KW-1185">Reference proteome</keyword>
<dbReference type="RefSeq" id="WP_132010990.1">
    <property type="nucleotide sequence ID" value="NZ_JBHUNN010000002.1"/>
</dbReference>
<dbReference type="OrthoDB" id="1839890at2"/>
<evidence type="ECO:0000313" key="1">
    <source>
        <dbReference type="EMBL" id="TCO07146.1"/>
    </source>
</evidence>
<reference evidence="1 2" key="1">
    <citation type="submission" date="2019-03" db="EMBL/GenBank/DDBJ databases">
        <title>Genomic Encyclopedia of Type Strains, Phase IV (KMG-IV): sequencing the most valuable type-strain genomes for metagenomic binning, comparative biology and taxonomic classification.</title>
        <authorList>
            <person name="Goeker M."/>
        </authorList>
    </citation>
    <scope>NUCLEOTIDE SEQUENCE [LARGE SCALE GENOMIC DNA]</scope>
    <source>
        <strain evidence="1 2">DSM 22958</strain>
    </source>
</reference>
<accession>A0A4R2GGN7</accession>
<dbReference type="AlphaFoldDB" id="A0A4R2GGN7"/>
<evidence type="ECO:0000313" key="2">
    <source>
        <dbReference type="Proteomes" id="UP000294881"/>
    </source>
</evidence>
<comment type="caution">
    <text evidence="1">The sequence shown here is derived from an EMBL/GenBank/DDBJ whole genome shotgun (WGS) entry which is preliminary data.</text>
</comment>
<gene>
    <name evidence="1" type="ORF">EV666_1392</name>
</gene>